<reference evidence="2 3" key="1">
    <citation type="submission" date="2024-09" db="EMBL/GenBank/DDBJ databases">
        <authorList>
            <person name="Sun Q."/>
            <person name="Mori K."/>
        </authorList>
    </citation>
    <scope>NUCLEOTIDE SEQUENCE [LARGE SCALE GENOMIC DNA]</scope>
    <source>
        <strain evidence="2 3">CCM 7650</strain>
    </source>
</reference>
<feature type="chain" id="PRO_5047420017" description="YD repeat-containing protein" evidence="1">
    <location>
        <begin position="20"/>
        <end position="290"/>
    </location>
</feature>
<name>A0ABV6FV90_9BACT</name>
<gene>
    <name evidence="2" type="ORF">ACFFIP_13995</name>
</gene>
<accession>A0ABV6FV90</accession>
<evidence type="ECO:0000313" key="3">
    <source>
        <dbReference type="Proteomes" id="UP001589797"/>
    </source>
</evidence>
<organism evidence="2 3">
    <name type="scientific">Fontibacter flavus</name>
    <dbReference type="NCBI Taxonomy" id="654838"/>
    <lineage>
        <taxon>Bacteria</taxon>
        <taxon>Pseudomonadati</taxon>
        <taxon>Bacteroidota</taxon>
        <taxon>Cytophagia</taxon>
        <taxon>Cytophagales</taxon>
        <taxon>Cyclobacteriaceae</taxon>
        <taxon>Fontibacter</taxon>
    </lineage>
</organism>
<feature type="signal peptide" evidence="1">
    <location>
        <begin position="1"/>
        <end position="19"/>
    </location>
</feature>
<dbReference type="Proteomes" id="UP001589797">
    <property type="component" value="Unassembled WGS sequence"/>
</dbReference>
<sequence length="290" mass="34717">MKKVFLLFLIMATPFLVFSQRGKSSVNDLVMMNLKGAVKEVRHFAFTPEYMEEDSIVLSPLDFFGTHNFILKFNERGWLNEKIELRLNQEDHLFPDAIWKYTYDRQERLSSETITFRVTTPDTASFHYAYPNDSLMTIAEKQNRQTKMTYRYTQDDRTEEFIAINRDSSYIGKTYFEKDTFERIIRREDYNNMPRLQNLTINFYQDSIFRTPYKTIETNLRTGRMLHIENLLDEHGNMISQKVGPIQNGESKITTYTYLYDAGGNWIEKREFIDNQLIKIFLREIEYYQN</sequence>
<evidence type="ECO:0000256" key="1">
    <source>
        <dbReference type="SAM" id="SignalP"/>
    </source>
</evidence>
<comment type="caution">
    <text evidence="2">The sequence shown here is derived from an EMBL/GenBank/DDBJ whole genome shotgun (WGS) entry which is preliminary data.</text>
</comment>
<dbReference type="RefSeq" id="WP_382388311.1">
    <property type="nucleotide sequence ID" value="NZ_JBHLWI010000038.1"/>
</dbReference>
<evidence type="ECO:0000313" key="2">
    <source>
        <dbReference type="EMBL" id="MFC0263801.1"/>
    </source>
</evidence>
<dbReference type="EMBL" id="JBHLWI010000038">
    <property type="protein sequence ID" value="MFC0263801.1"/>
    <property type="molecule type" value="Genomic_DNA"/>
</dbReference>
<protein>
    <recommendedName>
        <fullName evidence="4">YD repeat-containing protein</fullName>
    </recommendedName>
</protein>
<evidence type="ECO:0008006" key="4">
    <source>
        <dbReference type="Google" id="ProtNLM"/>
    </source>
</evidence>
<proteinExistence type="predicted"/>
<keyword evidence="1" id="KW-0732">Signal</keyword>
<keyword evidence="3" id="KW-1185">Reference proteome</keyword>